<evidence type="ECO:0000256" key="1">
    <source>
        <dbReference type="ARBA" id="ARBA00010690"/>
    </source>
</evidence>
<feature type="region of interest" description="Disordered" evidence="2">
    <location>
        <begin position="1"/>
        <end position="25"/>
    </location>
</feature>
<evidence type="ECO:0000313" key="4">
    <source>
        <dbReference type="EMBL" id="NKC34535.1"/>
    </source>
</evidence>
<evidence type="ECO:0000256" key="3">
    <source>
        <dbReference type="SAM" id="Phobius"/>
    </source>
</evidence>
<keyword evidence="3" id="KW-0812">Transmembrane</keyword>
<dbReference type="Gene3D" id="3.40.1690.10">
    <property type="entry name" value="secretion proteins EscU"/>
    <property type="match status" value="1"/>
</dbReference>
<keyword evidence="5" id="KW-1185">Reference proteome</keyword>
<proteinExistence type="inferred from homology"/>
<keyword evidence="4" id="KW-0966">Cell projection</keyword>
<evidence type="ECO:0000313" key="5">
    <source>
        <dbReference type="Proteomes" id="UP000787635"/>
    </source>
</evidence>
<keyword evidence="4" id="KW-0969">Cilium</keyword>
<keyword evidence="3" id="KW-0472">Membrane</keyword>
<feature type="transmembrane region" description="Helical" evidence="3">
    <location>
        <begin position="80"/>
        <end position="106"/>
    </location>
</feature>
<dbReference type="EMBL" id="JAAVNE010000095">
    <property type="protein sequence ID" value="NKC34535.1"/>
    <property type="molecule type" value="Genomic_DNA"/>
</dbReference>
<protein>
    <submittedName>
        <fullName evidence="4">Flagellar biosynthesis protein FlhB</fullName>
    </submittedName>
</protein>
<dbReference type="SUPFAM" id="SSF160544">
    <property type="entry name" value="EscU C-terminal domain-like"/>
    <property type="match status" value="1"/>
</dbReference>
<keyword evidence="4" id="KW-0282">Flagellum</keyword>
<name>A0ABX1EBB5_9PROT</name>
<dbReference type="Pfam" id="PF01312">
    <property type="entry name" value="Bac_export_2"/>
    <property type="match status" value="1"/>
</dbReference>
<sequence length="349" mass="36773">MAEDSDTDDKTEAATPQRLEKARQDGNVALSREMVQFASLGGGALGLAVAGPQAGQALLQAGAAIFAGSHMTDAPSVLRALLAAAAPAALAVAGLAALGGVAATLAQTRFLLSASGLTPKLSKISPLAGLKRLFGLQALEELLRTLVKLGAVGVALWWQAEDVAGFAAALSEGPEALGQALTTRIGGLLSAALVALAGIAAADLFWTRFRHGRRLRMTRQEMKDENKESDGDPMLRARRLQIMRSRSRRRAIAAVGKATVVVTNPTHYAVALAYERGKDAAPRIVARGVDELAARMRQAAEEAGVPIVPNPPLARALYRLKEDAQIPAEHFKAVAEIIALVWRMKNPPR</sequence>
<feature type="compositionally biased region" description="Basic and acidic residues" evidence="2">
    <location>
        <begin position="8"/>
        <end position="24"/>
    </location>
</feature>
<gene>
    <name evidence="4" type="ORF">HEQ75_27025</name>
</gene>
<dbReference type="PANTHER" id="PTHR30531:SF12">
    <property type="entry name" value="FLAGELLAR BIOSYNTHETIC PROTEIN FLHB"/>
    <property type="match status" value="1"/>
</dbReference>
<dbReference type="RefSeq" id="WP_168035237.1">
    <property type="nucleotide sequence ID" value="NZ_JAAVNE010000095.1"/>
</dbReference>
<feature type="transmembrane region" description="Helical" evidence="3">
    <location>
        <begin position="185"/>
        <end position="206"/>
    </location>
</feature>
<dbReference type="InterPro" id="IPR029025">
    <property type="entry name" value="T3SS_substrate_exporter_C"/>
</dbReference>
<reference evidence="4 5" key="1">
    <citation type="submission" date="2020-03" db="EMBL/GenBank/DDBJ databases">
        <title>Roseomonas selenitidurans sp. nov. isolated from urban soil.</title>
        <authorList>
            <person name="Liu H."/>
        </authorList>
    </citation>
    <scope>NUCLEOTIDE SEQUENCE [LARGE SCALE GENOMIC DNA]</scope>
    <source>
        <strain evidence="4 5">BU-1</strain>
    </source>
</reference>
<dbReference type="PANTHER" id="PTHR30531">
    <property type="entry name" value="FLAGELLAR BIOSYNTHETIC PROTEIN FLHB"/>
    <property type="match status" value="1"/>
</dbReference>
<dbReference type="Proteomes" id="UP000787635">
    <property type="component" value="Unassembled WGS sequence"/>
</dbReference>
<comment type="caution">
    <text evidence="4">The sequence shown here is derived from an EMBL/GenBank/DDBJ whole genome shotgun (WGS) entry which is preliminary data.</text>
</comment>
<dbReference type="PRINTS" id="PR00950">
    <property type="entry name" value="TYPE3IMSPROT"/>
</dbReference>
<accession>A0ABX1EBB5</accession>
<keyword evidence="3" id="KW-1133">Transmembrane helix</keyword>
<comment type="similarity">
    <text evidence="1">Belongs to the type III secretion exporter family.</text>
</comment>
<evidence type="ECO:0000256" key="2">
    <source>
        <dbReference type="SAM" id="MobiDB-lite"/>
    </source>
</evidence>
<dbReference type="InterPro" id="IPR006135">
    <property type="entry name" value="T3SS_substrate_exporter"/>
</dbReference>
<organism evidence="4 5">
    <name type="scientific">Falsiroseomonas selenitidurans</name>
    <dbReference type="NCBI Taxonomy" id="2716335"/>
    <lineage>
        <taxon>Bacteria</taxon>
        <taxon>Pseudomonadati</taxon>
        <taxon>Pseudomonadota</taxon>
        <taxon>Alphaproteobacteria</taxon>
        <taxon>Acetobacterales</taxon>
        <taxon>Roseomonadaceae</taxon>
        <taxon>Falsiroseomonas</taxon>
    </lineage>
</organism>